<evidence type="ECO:0000313" key="1">
    <source>
        <dbReference type="EMBL" id="MEN3539692.1"/>
    </source>
</evidence>
<reference evidence="1 2" key="1">
    <citation type="submission" date="2024-05" db="EMBL/GenBank/DDBJ databases">
        <title>Microbispora sp.ZYX-F-249.</title>
        <authorList>
            <person name="Xie H."/>
        </authorList>
    </citation>
    <scope>NUCLEOTIDE SEQUENCE [LARGE SCALE GENOMIC DNA]</scope>
    <source>
        <strain evidence="1 2">ZYX-F-249</strain>
    </source>
</reference>
<feature type="non-terminal residue" evidence="1">
    <location>
        <position position="1"/>
    </location>
</feature>
<name>A0ABV0AWN5_9ACTN</name>
<sequence>SGVGAPGSRIRFAPLYGTRSADYILMGDDSSVQVWQNGGPKPSGGDWYWFPGGQIASGVGVDGTRIQFADLNADGRADYLDVDPQTGSTRAWINFG</sequence>
<organism evidence="1 2">
    <name type="scientific">Microbispora maris</name>
    <dbReference type="NCBI Taxonomy" id="3144104"/>
    <lineage>
        <taxon>Bacteria</taxon>
        <taxon>Bacillati</taxon>
        <taxon>Actinomycetota</taxon>
        <taxon>Actinomycetes</taxon>
        <taxon>Streptosporangiales</taxon>
        <taxon>Streptosporangiaceae</taxon>
        <taxon>Microbispora</taxon>
    </lineage>
</organism>
<dbReference type="InterPro" id="IPR028994">
    <property type="entry name" value="Integrin_alpha_N"/>
</dbReference>
<evidence type="ECO:0000313" key="2">
    <source>
        <dbReference type="Proteomes" id="UP001447516"/>
    </source>
</evidence>
<proteinExistence type="predicted"/>
<dbReference type="Proteomes" id="UP001447516">
    <property type="component" value="Unassembled WGS sequence"/>
</dbReference>
<dbReference type="RefSeq" id="WP_346229578.1">
    <property type="nucleotide sequence ID" value="NZ_JBDJAW010000036.1"/>
</dbReference>
<dbReference type="SUPFAM" id="SSF69318">
    <property type="entry name" value="Integrin alpha N-terminal domain"/>
    <property type="match status" value="1"/>
</dbReference>
<comment type="caution">
    <text evidence="1">The sequence shown here is derived from an EMBL/GenBank/DDBJ whole genome shotgun (WGS) entry which is preliminary data.</text>
</comment>
<gene>
    <name evidence="1" type="ORF">AAH991_31610</name>
</gene>
<keyword evidence="2" id="KW-1185">Reference proteome</keyword>
<protein>
    <recommendedName>
        <fullName evidence="3">VCBS repeat-containing protein</fullName>
    </recommendedName>
</protein>
<evidence type="ECO:0008006" key="3">
    <source>
        <dbReference type="Google" id="ProtNLM"/>
    </source>
</evidence>
<accession>A0ABV0AWN5</accession>
<dbReference type="EMBL" id="JBDJAW010000036">
    <property type="protein sequence ID" value="MEN3539692.1"/>
    <property type="molecule type" value="Genomic_DNA"/>
</dbReference>